<comment type="caution">
    <text evidence="2">The sequence shown here is derived from an EMBL/GenBank/DDBJ whole genome shotgun (WGS) entry which is preliminary data.</text>
</comment>
<evidence type="ECO:0000313" key="2">
    <source>
        <dbReference type="EMBL" id="RED95564.1"/>
    </source>
</evidence>
<dbReference type="InterPro" id="IPR000182">
    <property type="entry name" value="GNAT_dom"/>
</dbReference>
<keyword evidence="3" id="KW-1185">Reference proteome</keyword>
<proteinExistence type="predicted"/>
<evidence type="ECO:0000313" key="3">
    <source>
        <dbReference type="Proteomes" id="UP000256779"/>
    </source>
</evidence>
<dbReference type="InterPro" id="IPR051531">
    <property type="entry name" value="N-acetyltransferase"/>
</dbReference>
<dbReference type="PANTHER" id="PTHR43792">
    <property type="entry name" value="GNAT FAMILY, PUTATIVE (AFU_ORTHOLOGUE AFUA_3G00765)-RELATED-RELATED"/>
    <property type="match status" value="1"/>
</dbReference>
<feature type="domain" description="N-acetyltransferase" evidence="1">
    <location>
        <begin position="14"/>
        <end position="174"/>
    </location>
</feature>
<dbReference type="SUPFAM" id="SSF55729">
    <property type="entry name" value="Acyl-CoA N-acyltransferases (Nat)"/>
    <property type="match status" value="1"/>
</dbReference>
<dbReference type="Gene3D" id="3.40.630.30">
    <property type="match status" value="1"/>
</dbReference>
<keyword evidence="2" id="KW-0808">Transferase</keyword>
<evidence type="ECO:0000259" key="1">
    <source>
        <dbReference type="PROSITE" id="PS51186"/>
    </source>
</evidence>
<dbReference type="InterPro" id="IPR016181">
    <property type="entry name" value="Acyl_CoA_acyltransferase"/>
</dbReference>
<dbReference type="OrthoDB" id="9798081at2"/>
<accession>A0A3D9L2B9</accession>
<reference evidence="2 3" key="1">
    <citation type="submission" date="2018-07" db="EMBL/GenBank/DDBJ databases">
        <title>Genomic Encyclopedia of Type Strains, Phase IV (KMG-IV): sequencing the most valuable type-strain genomes for metagenomic binning, comparative biology and taxonomic classification.</title>
        <authorList>
            <person name="Goeker M."/>
        </authorList>
    </citation>
    <scope>NUCLEOTIDE SEQUENCE [LARGE SCALE GENOMIC DNA]</scope>
    <source>
        <strain evidence="2 3">DSM 4134</strain>
    </source>
</reference>
<dbReference type="GO" id="GO:0016747">
    <property type="term" value="F:acyltransferase activity, transferring groups other than amino-acyl groups"/>
    <property type="evidence" value="ECO:0007669"/>
    <property type="project" value="InterPro"/>
</dbReference>
<sequence length="179" mass="19909">MLHTTDTRFHTDRLTLRPIMLQDAALVYAVMNSPLFVQYVGDRGIVDEAQARTYIADNILPLRERLGYSSFVILHTATQEAMGICGLYDRAGIDGIDLGYSLLPQYHGKGYAMEAAQRLVRAAFENFGLTRLSAITDPANLSSQRVLQKLGFEQVGTTTLPYDHKALLLFELMKPGLEG</sequence>
<dbReference type="Proteomes" id="UP000256779">
    <property type="component" value="Unassembled WGS sequence"/>
</dbReference>
<organism evidence="2 3">
    <name type="scientific">Marinoscillum furvescens DSM 4134</name>
    <dbReference type="NCBI Taxonomy" id="1122208"/>
    <lineage>
        <taxon>Bacteria</taxon>
        <taxon>Pseudomonadati</taxon>
        <taxon>Bacteroidota</taxon>
        <taxon>Cytophagia</taxon>
        <taxon>Cytophagales</taxon>
        <taxon>Reichenbachiellaceae</taxon>
        <taxon>Marinoscillum</taxon>
    </lineage>
</organism>
<gene>
    <name evidence="2" type="ORF">C7460_11713</name>
</gene>
<dbReference type="RefSeq" id="WP_115869308.1">
    <property type="nucleotide sequence ID" value="NZ_QREG01000017.1"/>
</dbReference>
<dbReference type="PANTHER" id="PTHR43792:SF1">
    <property type="entry name" value="N-ACETYLTRANSFERASE DOMAIN-CONTAINING PROTEIN"/>
    <property type="match status" value="1"/>
</dbReference>
<dbReference type="Pfam" id="PF13302">
    <property type="entry name" value="Acetyltransf_3"/>
    <property type="match status" value="1"/>
</dbReference>
<dbReference type="PROSITE" id="PS51186">
    <property type="entry name" value="GNAT"/>
    <property type="match status" value="1"/>
</dbReference>
<protein>
    <submittedName>
        <fullName evidence="2">RimJ/RimL family protein N-acetyltransferase</fullName>
    </submittedName>
</protein>
<dbReference type="AlphaFoldDB" id="A0A3D9L2B9"/>
<name>A0A3D9L2B9_MARFU</name>
<dbReference type="EMBL" id="QREG01000017">
    <property type="protein sequence ID" value="RED95564.1"/>
    <property type="molecule type" value="Genomic_DNA"/>
</dbReference>